<gene>
    <name evidence="2" type="ORF">CBR_g12501</name>
</gene>
<feature type="region of interest" description="Disordered" evidence="1">
    <location>
        <begin position="1"/>
        <end position="61"/>
    </location>
</feature>
<name>A0A388JSM6_CHABU</name>
<accession>A0A388JSM6</accession>
<evidence type="ECO:0000313" key="2">
    <source>
        <dbReference type="EMBL" id="GBG60763.1"/>
    </source>
</evidence>
<dbReference type="AlphaFoldDB" id="A0A388JSM6"/>
<sequence length="272" mass="31319">MSSQRQQQPGGGTSNASTPASNRYWTPRRNQDDNEECEFSRQLIQKKREEQAHKREIDEKRKMDELIKQEIERNSEALEARVLSKIGRQYLVSREEARREEARSPVCRTPGVVIREREREVYDYENRGIEDIEDEIAKLYEIREMKKRKGKEPASVGRRPFRQPVFQRDDGLVVDTPRAESSRRAEERQRTKIPAGSGPEGILVYVLQHHRLLTGKNKEQLKAICAAEGIEYTTKSPTIEKIIEARVKLAYEGSVPSSSDPATLDEEETPGN</sequence>
<feature type="compositionally biased region" description="Basic and acidic residues" evidence="1">
    <location>
        <begin position="175"/>
        <end position="190"/>
    </location>
</feature>
<feature type="compositionally biased region" description="Basic and acidic residues" evidence="1">
    <location>
        <begin position="46"/>
        <end position="61"/>
    </location>
</feature>
<dbReference type="Gramene" id="GBG60763">
    <property type="protein sequence ID" value="GBG60763"/>
    <property type="gene ID" value="CBR_g12501"/>
</dbReference>
<feature type="region of interest" description="Disordered" evidence="1">
    <location>
        <begin position="175"/>
        <end position="195"/>
    </location>
</feature>
<comment type="caution">
    <text evidence="2">The sequence shown here is derived from an EMBL/GenBank/DDBJ whole genome shotgun (WGS) entry which is preliminary data.</text>
</comment>
<feature type="compositionally biased region" description="Acidic residues" evidence="1">
    <location>
        <begin position="263"/>
        <end position="272"/>
    </location>
</feature>
<feature type="region of interest" description="Disordered" evidence="1">
    <location>
        <begin position="252"/>
        <end position="272"/>
    </location>
</feature>
<evidence type="ECO:0000256" key="1">
    <source>
        <dbReference type="SAM" id="MobiDB-lite"/>
    </source>
</evidence>
<feature type="compositionally biased region" description="Polar residues" evidence="1">
    <location>
        <begin position="1"/>
        <end position="24"/>
    </location>
</feature>
<organism evidence="2 3">
    <name type="scientific">Chara braunii</name>
    <name type="common">Braun's stonewort</name>
    <dbReference type="NCBI Taxonomy" id="69332"/>
    <lineage>
        <taxon>Eukaryota</taxon>
        <taxon>Viridiplantae</taxon>
        <taxon>Streptophyta</taxon>
        <taxon>Charophyceae</taxon>
        <taxon>Charales</taxon>
        <taxon>Characeae</taxon>
        <taxon>Chara</taxon>
    </lineage>
</organism>
<evidence type="ECO:0000313" key="3">
    <source>
        <dbReference type="Proteomes" id="UP000265515"/>
    </source>
</evidence>
<protein>
    <submittedName>
        <fullName evidence="2">Uncharacterized protein</fullName>
    </submittedName>
</protein>
<reference evidence="2 3" key="1">
    <citation type="journal article" date="2018" name="Cell">
        <title>The Chara Genome: Secondary Complexity and Implications for Plant Terrestrialization.</title>
        <authorList>
            <person name="Nishiyama T."/>
            <person name="Sakayama H."/>
            <person name="Vries J.D."/>
            <person name="Buschmann H."/>
            <person name="Saint-Marcoux D."/>
            <person name="Ullrich K.K."/>
            <person name="Haas F.B."/>
            <person name="Vanderstraeten L."/>
            <person name="Becker D."/>
            <person name="Lang D."/>
            <person name="Vosolsobe S."/>
            <person name="Rombauts S."/>
            <person name="Wilhelmsson P.K.I."/>
            <person name="Janitza P."/>
            <person name="Kern R."/>
            <person name="Heyl A."/>
            <person name="Rumpler F."/>
            <person name="Villalobos L.I.A.C."/>
            <person name="Clay J.M."/>
            <person name="Skokan R."/>
            <person name="Toyoda A."/>
            <person name="Suzuki Y."/>
            <person name="Kagoshima H."/>
            <person name="Schijlen E."/>
            <person name="Tajeshwar N."/>
            <person name="Catarino B."/>
            <person name="Hetherington A.J."/>
            <person name="Saltykova A."/>
            <person name="Bonnot C."/>
            <person name="Breuninger H."/>
            <person name="Symeonidi A."/>
            <person name="Radhakrishnan G.V."/>
            <person name="Van Nieuwerburgh F."/>
            <person name="Deforce D."/>
            <person name="Chang C."/>
            <person name="Karol K.G."/>
            <person name="Hedrich R."/>
            <person name="Ulvskov P."/>
            <person name="Glockner G."/>
            <person name="Delwiche C.F."/>
            <person name="Petrasek J."/>
            <person name="Van de Peer Y."/>
            <person name="Friml J."/>
            <person name="Beilby M."/>
            <person name="Dolan L."/>
            <person name="Kohara Y."/>
            <person name="Sugano S."/>
            <person name="Fujiyama A."/>
            <person name="Delaux P.-M."/>
            <person name="Quint M."/>
            <person name="TheiBen G."/>
            <person name="Hagemann M."/>
            <person name="Harholt J."/>
            <person name="Dunand C."/>
            <person name="Zachgo S."/>
            <person name="Langdale J."/>
            <person name="Maumus F."/>
            <person name="Straeten D.V.D."/>
            <person name="Gould S.B."/>
            <person name="Rensing S.A."/>
        </authorList>
    </citation>
    <scope>NUCLEOTIDE SEQUENCE [LARGE SCALE GENOMIC DNA]</scope>
    <source>
        <strain evidence="2 3">S276</strain>
    </source>
</reference>
<dbReference type="EMBL" id="BFEA01000014">
    <property type="protein sequence ID" value="GBG60763.1"/>
    <property type="molecule type" value="Genomic_DNA"/>
</dbReference>
<dbReference type="Proteomes" id="UP000265515">
    <property type="component" value="Unassembled WGS sequence"/>
</dbReference>
<keyword evidence="3" id="KW-1185">Reference proteome</keyword>
<proteinExistence type="predicted"/>